<dbReference type="InterPro" id="IPR017200">
    <property type="entry name" value="PqqE-like"/>
</dbReference>
<evidence type="ECO:0000256" key="3">
    <source>
        <dbReference type="ARBA" id="ARBA00022691"/>
    </source>
</evidence>
<dbReference type="InterPro" id="IPR023885">
    <property type="entry name" value="4Fe4S-binding_SPASM_dom"/>
</dbReference>
<dbReference type="InterPro" id="IPR013785">
    <property type="entry name" value="Aldolase_TIM"/>
</dbReference>
<dbReference type="GO" id="GO:0051539">
    <property type="term" value="F:4 iron, 4 sulfur cluster binding"/>
    <property type="evidence" value="ECO:0007669"/>
    <property type="project" value="UniProtKB-KW"/>
</dbReference>
<dbReference type="SFLD" id="SFLDS00029">
    <property type="entry name" value="Radical_SAM"/>
    <property type="match status" value="1"/>
</dbReference>
<dbReference type="Gene3D" id="3.20.20.70">
    <property type="entry name" value="Aldolase class I"/>
    <property type="match status" value="1"/>
</dbReference>
<comment type="cofactor">
    <cofactor evidence="1">
        <name>[4Fe-4S] cluster</name>
        <dbReference type="ChEBI" id="CHEBI:49883"/>
    </cofactor>
</comment>
<accession>A0A1F4RYX8</accession>
<dbReference type="PANTHER" id="PTHR11228">
    <property type="entry name" value="RADICAL SAM DOMAIN PROTEIN"/>
    <property type="match status" value="1"/>
</dbReference>
<dbReference type="AlphaFoldDB" id="A0A1F4RYX8"/>
<dbReference type="EMBL" id="MEUA01000057">
    <property type="protein sequence ID" value="OGC13384.1"/>
    <property type="molecule type" value="Genomic_DNA"/>
</dbReference>
<dbReference type="NCBIfam" id="TIGR04085">
    <property type="entry name" value="rSAM_more_4Fe4S"/>
    <property type="match status" value="1"/>
</dbReference>
<evidence type="ECO:0000256" key="5">
    <source>
        <dbReference type="ARBA" id="ARBA00023004"/>
    </source>
</evidence>
<evidence type="ECO:0000313" key="8">
    <source>
        <dbReference type="EMBL" id="OGC13384.1"/>
    </source>
</evidence>
<reference evidence="8 9" key="1">
    <citation type="journal article" date="2016" name="Nat. Commun.">
        <title>Thousands of microbial genomes shed light on interconnected biogeochemical processes in an aquifer system.</title>
        <authorList>
            <person name="Anantharaman K."/>
            <person name="Brown C.T."/>
            <person name="Hug L.A."/>
            <person name="Sharon I."/>
            <person name="Castelle C.J."/>
            <person name="Probst A.J."/>
            <person name="Thomas B.C."/>
            <person name="Singh A."/>
            <person name="Wilkins M.J."/>
            <person name="Karaoz U."/>
            <person name="Brodie E.L."/>
            <person name="Williams K.H."/>
            <person name="Hubbard S.S."/>
            <person name="Banfield J.F."/>
        </authorList>
    </citation>
    <scope>NUCLEOTIDE SEQUENCE [LARGE SCALE GENOMIC DNA]</scope>
</reference>
<dbReference type="SUPFAM" id="SSF102114">
    <property type="entry name" value="Radical SAM enzymes"/>
    <property type="match status" value="1"/>
</dbReference>
<keyword evidence="3" id="KW-0949">S-adenosyl-L-methionine</keyword>
<dbReference type="SMART" id="SM00729">
    <property type="entry name" value="Elp3"/>
    <property type="match status" value="1"/>
</dbReference>
<dbReference type="SFLD" id="SFLDG01067">
    <property type="entry name" value="SPASM/twitch_domain_containing"/>
    <property type="match status" value="1"/>
</dbReference>
<organism evidence="8 9">
    <name type="scientific">candidate division WOR-1 bacterium RIFOXYB2_FULL_36_35</name>
    <dbReference type="NCBI Taxonomy" id="1802578"/>
    <lineage>
        <taxon>Bacteria</taxon>
        <taxon>Bacillati</taxon>
        <taxon>Saganbacteria</taxon>
    </lineage>
</organism>
<gene>
    <name evidence="8" type="ORF">A2290_02650</name>
</gene>
<dbReference type="PROSITE" id="PS51918">
    <property type="entry name" value="RADICAL_SAM"/>
    <property type="match status" value="1"/>
</dbReference>
<dbReference type="InterPro" id="IPR058240">
    <property type="entry name" value="rSAM_sf"/>
</dbReference>
<keyword evidence="4" id="KW-0479">Metal-binding</keyword>
<evidence type="ECO:0000259" key="7">
    <source>
        <dbReference type="PROSITE" id="PS51918"/>
    </source>
</evidence>
<keyword evidence="5" id="KW-0408">Iron</keyword>
<sequence>MTNPKFRDQMYVPDCCVWEITRGCNMRCIHCGASAGPKRSKELTTEEALKVCEDLNDIGTKEVSLIGGEVFVRRDWFQIAKKIRSLGMRLVIITNGLLVDDNVIKQLKELKLRRLGVSLDGSASETHDYIRGTKGSFNQLMELTDKLSKEGISASFITTLTRYNIYDLFNIAEIVVAKKANWQIQVASCHGTRMTRKDLLTPLEFYFAGLCLAEIQKRYASKEFLIVGAHDMGYYSCRIPLLQRAKKPWNGCPSGMTALGIQSDGDVRGCLSLYDDKFKEGNVLETPLSVLWNDPKKFKINRYFKKEDLKGYCKKCNFGEICQAGCKDMAFNSSGSPYNNLNCFHRIEAVNAKK</sequence>
<dbReference type="GO" id="GO:0003824">
    <property type="term" value="F:catalytic activity"/>
    <property type="evidence" value="ECO:0007669"/>
    <property type="project" value="InterPro"/>
</dbReference>
<proteinExistence type="predicted"/>
<comment type="caution">
    <text evidence="8">The sequence shown here is derived from an EMBL/GenBank/DDBJ whole genome shotgun (WGS) entry which is preliminary data.</text>
</comment>
<name>A0A1F4RYX8_UNCSA</name>
<dbReference type="InterPro" id="IPR007197">
    <property type="entry name" value="rSAM"/>
</dbReference>
<dbReference type="InterPro" id="IPR050377">
    <property type="entry name" value="Radical_SAM_PqqE_MftC-like"/>
</dbReference>
<evidence type="ECO:0000256" key="6">
    <source>
        <dbReference type="ARBA" id="ARBA00023014"/>
    </source>
</evidence>
<dbReference type="Pfam" id="PF13186">
    <property type="entry name" value="SPASM"/>
    <property type="match status" value="1"/>
</dbReference>
<protein>
    <recommendedName>
        <fullName evidence="7">Radical SAM core domain-containing protein</fullName>
    </recommendedName>
</protein>
<dbReference type="Proteomes" id="UP000177905">
    <property type="component" value="Unassembled WGS sequence"/>
</dbReference>
<dbReference type="PANTHER" id="PTHR11228:SF35">
    <property type="entry name" value="MOLYBDENUM COFACTOR BIOSYNTHESIS PROTEIN A-RELATED"/>
    <property type="match status" value="1"/>
</dbReference>
<dbReference type="GO" id="GO:0046872">
    <property type="term" value="F:metal ion binding"/>
    <property type="evidence" value="ECO:0007669"/>
    <property type="project" value="UniProtKB-KW"/>
</dbReference>
<keyword evidence="6" id="KW-0411">Iron-sulfur</keyword>
<evidence type="ECO:0000256" key="4">
    <source>
        <dbReference type="ARBA" id="ARBA00022723"/>
    </source>
</evidence>
<keyword evidence="2" id="KW-0004">4Fe-4S</keyword>
<dbReference type="SFLD" id="SFLDG01386">
    <property type="entry name" value="main_SPASM_domain-containing"/>
    <property type="match status" value="1"/>
</dbReference>
<evidence type="ECO:0000256" key="2">
    <source>
        <dbReference type="ARBA" id="ARBA00022485"/>
    </source>
</evidence>
<dbReference type="Pfam" id="PF04055">
    <property type="entry name" value="Radical_SAM"/>
    <property type="match status" value="1"/>
</dbReference>
<dbReference type="CDD" id="cd01335">
    <property type="entry name" value="Radical_SAM"/>
    <property type="match status" value="1"/>
</dbReference>
<evidence type="ECO:0000256" key="1">
    <source>
        <dbReference type="ARBA" id="ARBA00001966"/>
    </source>
</evidence>
<dbReference type="PIRSF" id="PIRSF037420">
    <property type="entry name" value="PQQ_syn_pqqE"/>
    <property type="match status" value="1"/>
</dbReference>
<dbReference type="InterPro" id="IPR006638">
    <property type="entry name" value="Elp3/MiaA/NifB-like_rSAM"/>
</dbReference>
<evidence type="ECO:0000313" key="9">
    <source>
        <dbReference type="Proteomes" id="UP000177905"/>
    </source>
</evidence>
<feature type="domain" description="Radical SAM core" evidence="7">
    <location>
        <begin position="10"/>
        <end position="223"/>
    </location>
</feature>